<gene>
    <name evidence="2" type="ORF">JOC94_003138</name>
</gene>
<keyword evidence="3" id="KW-1185">Reference proteome</keyword>
<keyword evidence="1" id="KW-0812">Transmembrane</keyword>
<reference evidence="2 3" key="1">
    <citation type="submission" date="2021-01" db="EMBL/GenBank/DDBJ databases">
        <title>Genomic Encyclopedia of Type Strains, Phase IV (KMG-IV): sequencing the most valuable type-strain genomes for metagenomic binning, comparative biology and taxonomic classification.</title>
        <authorList>
            <person name="Goeker M."/>
        </authorList>
    </citation>
    <scope>NUCLEOTIDE SEQUENCE [LARGE SCALE GENOMIC DNA]</scope>
    <source>
        <strain evidence="2 3">DSM 105453</strain>
    </source>
</reference>
<feature type="transmembrane region" description="Helical" evidence="1">
    <location>
        <begin position="76"/>
        <end position="97"/>
    </location>
</feature>
<evidence type="ECO:0000313" key="2">
    <source>
        <dbReference type="EMBL" id="MBM7716127.1"/>
    </source>
</evidence>
<keyword evidence="1" id="KW-1133">Transmembrane helix</keyword>
<evidence type="ECO:0000256" key="1">
    <source>
        <dbReference type="SAM" id="Phobius"/>
    </source>
</evidence>
<proteinExistence type="predicted"/>
<feature type="transmembrane region" description="Helical" evidence="1">
    <location>
        <begin position="126"/>
        <end position="146"/>
    </location>
</feature>
<accession>A0ABS2R911</accession>
<dbReference type="InterPro" id="IPR024399">
    <property type="entry name" value="DUF2628"/>
</dbReference>
<dbReference type="RefSeq" id="WP_077112945.1">
    <property type="nucleotide sequence ID" value="NZ_JAFBFH010000022.1"/>
</dbReference>
<organism evidence="2 3">
    <name type="scientific">Siminovitchia thermophila</name>
    <dbReference type="NCBI Taxonomy" id="1245522"/>
    <lineage>
        <taxon>Bacteria</taxon>
        <taxon>Bacillati</taxon>
        <taxon>Bacillota</taxon>
        <taxon>Bacilli</taxon>
        <taxon>Bacillales</taxon>
        <taxon>Bacillaceae</taxon>
        <taxon>Siminovitchia</taxon>
    </lineage>
</organism>
<dbReference type="EMBL" id="JAFBFH010000022">
    <property type="protein sequence ID" value="MBM7716127.1"/>
    <property type="molecule type" value="Genomic_DNA"/>
</dbReference>
<sequence length="154" mass="18239">MKTALEAFVGRNIEYYEEKWKNEYSWNWAAFFLTFLWLGYRKMYGVIFGFVGLNLLIDFILYFVTHEIYSTTSSTIMSIIFFIIPSTVLGYTGNYFYKRQAEKNIIYLNKLNYDTSESMSELRKKGGVSSIGLMLAIKIMMMYYFLSQIMYVIL</sequence>
<name>A0ABS2R911_9BACI</name>
<protein>
    <submittedName>
        <fullName evidence="2">Uncharacterized protein YacL</fullName>
    </submittedName>
</protein>
<dbReference type="Proteomes" id="UP000823485">
    <property type="component" value="Unassembled WGS sequence"/>
</dbReference>
<dbReference type="Pfam" id="PF10947">
    <property type="entry name" value="DUF2628"/>
    <property type="match status" value="1"/>
</dbReference>
<feature type="transmembrane region" description="Helical" evidence="1">
    <location>
        <begin position="47"/>
        <end position="64"/>
    </location>
</feature>
<comment type="caution">
    <text evidence="2">The sequence shown here is derived from an EMBL/GenBank/DDBJ whole genome shotgun (WGS) entry which is preliminary data.</text>
</comment>
<evidence type="ECO:0000313" key="3">
    <source>
        <dbReference type="Proteomes" id="UP000823485"/>
    </source>
</evidence>
<keyword evidence="1" id="KW-0472">Membrane</keyword>